<dbReference type="InterPro" id="IPR001310">
    <property type="entry name" value="Histidine_triad_HIT"/>
</dbReference>
<dbReference type="SUPFAM" id="SSF54197">
    <property type="entry name" value="HIT-like"/>
    <property type="match status" value="1"/>
</dbReference>
<organism evidence="3 4">
    <name type="scientific">Rhodococcus baikonurensis</name>
    <dbReference type="NCBI Taxonomy" id="172041"/>
    <lineage>
        <taxon>Bacteria</taxon>
        <taxon>Bacillati</taxon>
        <taxon>Actinomycetota</taxon>
        <taxon>Actinomycetes</taxon>
        <taxon>Mycobacteriales</taxon>
        <taxon>Nocardiaceae</taxon>
        <taxon>Rhodococcus</taxon>
        <taxon>Rhodococcus erythropolis group</taxon>
    </lineage>
</organism>
<evidence type="ECO:0000313" key="4">
    <source>
        <dbReference type="Proteomes" id="UP001589587"/>
    </source>
</evidence>
<feature type="short sequence motif" description="Histidine triad motif" evidence="1">
    <location>
        <begin position="125"/>
        <end position="129"/>
    </location>
</feature>
<evidence type="ECO:0000259" key="2">
    <source>
        <dbReference type="PROSITE" id="PS51084"/>
    </source>
</evidence>
<dbReference type="EC" id="2.1.1.-" evidence="3"/>
<gene>
    <name evidence="3" type="ORF">ACFFQ6_27645</name>
</gene>
<dbReference type="PROSITE" id="PS51084">
    <property type="entry name" value="HIT_2"/>
    <property type="match status" value="1"/>
</dbReference>
<dbReference type="Gene3D" id="3.30.428.10">
    <property type="entry name" value="HIT-like"/>
    <property type="match status" value="1"/>
</dbReference>
<name>A0ABV5XLX2_9NOCA</name>
<evidence type="ECO:0000256" key="1">
    <source>
        <dbReference type="PROSITE-ProRule" id="PRU00464"/>
    </source>
</evidence>
<keyword evidence="4" id="KW-1185">Reference proteome</keyword>
<dbReference type="GO" id="GO:0032259">
    <property type="term" value="P:methylation"/>
    <property type="evidence" value="ECO:0007669"/>
    <property type="project" value="UniProtKB-KW"/>
</dbReference>
<evidence type="ECO:0000313" key="3">
    <source>
        <dbReference type="EMBL" id="MFB9783480.1"/>
    </source>
</evidence>
<dbReference type="EMBL" id="JBHMAS010000068">
    <property type="protein sequence ID" value="MFB9783480.1"/>
    <property type="molecule type" value="Genomic_DNA"/>
</dbReference>
<comment type="caution">
    <text evidence="3">The sequence shown here is derived from an EMBL/GenBank/DDBJ whole genome shotgun (WGS) entry which is preliminary data.</text>
</comment>
<dbReference type="PANTHER" id="PTHR46648:SF1">
    <property type="entry name" value="ADENOSINE 5'-MONOPHOSPHORAMIDASE HNT1"/>
    <property type="match status" value="1"/>
</dbReference>
<dbReference type="GO" id="GO:0008168">
    <property type="term" value="F:methyltransferase activity"/>
    <property type="evidence" value="ECO:0007669"/>
    <property type="project" value="UniProtKB-KW"/>
</dbReference>
<dbReference type="RefSeq" id="WP_378376137.1">
    <property type="nucleotide sequence ID" value="NZ_JBHMAS010000068.1"/>
</dbReference>
<dbReference type="Pfam" id="PF01230">
    <property type="entry name" value="HIT"/>
    <property type="match status" value="1"/>
</dbReference>
<keyword evidence="3" id="KW-0489">Methyltransferase</keyword>
<accession>A0ABV5XLX2</accession>
<reference evidence="3 4" key="1">
    <citation type="submission" date="2024-09" db="EMBL/GenBank/DDBJ databases">
        <authorList>
            <person name="Sun Q."/>
            <person name="Mori K."/>
        </authorList>
    </citation>
    <scope>NUCLEOTIDE SEQUENCE [LARGE SCALE GENOMIC DNA]</scope>
    <source>
        <strain evidence="3 4">JCM 11411</strain>
    </source>
</reference>
<sequence length="168" mass="19170">MTLSSWEDRDVKADELHHEPPGYRCPFCRYALGEFDEHNASTDLVARTDHAIARISPKWWPGNRGHVLVSPIEHFENLYTLPTSVGHSVFDLVQAVAVAIREAYGCDGVSTRQHNEPAGNQDVWHHHVHVFPRYESDRLYARHGEAAYVPPEARAPFAALLRPRFPER</sequence>
<dbReference type="PANTHER" id="PTHR46648">
    <property type="entry name" value="HIT FAMILY PROTEIN 1"/>
    <property type="match status" value="1"/>
</dbReference>
<dbReference type="InterPro" id="IPR011146">
    <property type="entry name" value="HIT-like"/>
</dbReference>
<dbReference type="InterPro" id="IPR036265">
    <property type="entry name" value="HIT-like_sf"/>
</dbReference>
<protein>
    <submittedName>
        <fullName evidence="3">HIT family protein</fullName>
        <ecNumber evidence="3">2.1.1.-</ecNumber>
    </submittedName>
</protein>
<keyword evidence="3" id="KW-0808">Transferase</keyword>
<dbReference type="Proteomes" id="UP001589587">
    <property type="component" value="Unassembled WGS sequence"/>
</dbReference>
<proteinExistence type="predicted"/>
<feature type="domain" description="HIT" evidence="2">
    <location>
        <begin position="61"/>
        <end position="140"/>
    </location>
</feature>